<evidence type="ECO:0000256" key="6">
    <source>
        <dbReference type="SAM" id="MobiDB-lite"/>
    </source>
</evidence>
<keyword evidence="5" id="KW-0560">Oxidoreductase</keyword>
<evidence type="ECO:0000256" key="4">
    <source>
        <dbReference type="ARBA" id="ARBA00022833"/>
    </source>
</evidence>
<dbReference type="PANTHER" id="PTHR10742:SF386">
    <property type="entry name" value="LYSINE-SPECIFIC HISTONE DEMETHYLASE 1A"/>
    <property type="match status" value="1"/>
</dbReference>
<dbReference type="InterPro" id="IPR011124">
    <property type="entry name" value="Znf_CW"/>
</dbReference>
<organism evidence="8 9">
    <name type="scientific">Prymnesium parvum</name>
    <name type="common">Toxic golden alga</name>
    <dbReference type="NCBI Taxonomy" id="97485"/>
    <lineage>
        <taxon>Eukaryota</taxon>
        <taxon>Haptista</taxon>
        <taxon>Haptophyta</taxon>
        <taxon>Prymnesiophyceae</taxon>
        <taxon>Prymnesiales</taxon>
        <taxon>Prymnesiaceae</taxon>
        <taxon>Prymnesium</taxon>
    </lineage>
</organism>
<evidence type="ECO:0000256" key="1">
    <source>
        <dbReference type="ARBA" id="ARBA00005995"/>
    </source>
</evidence>
<evidence type="ECO:0000256" key="3">
    <source>
        <dbReference type="ARBA" id="ARBA00022771"/>
    </source>
</evidence>
<dbReference type="AlphaFoldDB" id="A0AB34J2K5"/>
<feature type="region of interest" description="Disordered" evidence="6">
    <location>
        <begin position="405"/>
        <end position="426"/>
    </location>
</feature>
<gene>
    <name evidence="8" type="ORF">AB1Y20_006410</name>
</gene>
<dbReference type="Proteomes" id="UP001515480">
    <property type="component" value="Unassembled WGS sequence"/>
</dbReference>
<evidence type="ECO:0000313" key="9">
    <source>
        <dbReference type="Proteomes" id="UP001515480"/>
    </source>
</evidence>
<keyword evidence="2" id="KW-0479">Metal-binding</keyword>
<evidence type="ECO:0000256" key="5">
    <source>
        <dbReference type="ARBA" id="ARBA00023002"/>
    </source>
</evidence>
<dbReference type="InterPro" id="IPR002937">
    <property type="entry name" value="Amino_oxidase"/>
</dbReference>
<dbReference type="PROSITE" id="PS51050">
    <property type="entry name" value="ZF_CW"/>
    <property type="match status" value="2"/>
</dbReference>
<dbReference type="GO" id="GO:0006338">
    <property type="term" value="P:chromatin remodeling"/>
    <property type="evidence" value="ECO:0007669"/>
    <property type="project" value="TreeGrafter"/>
</dbReference>
<comment type="caution">
    <text evidence="8">The sequence shown here is derived from an EMBL/GenBank/DDBJ whole genome shotgun (WGS) entry which is preliminary data.</text>
</comment>
<keyword evidence="3" id="KW-0863">Zinc-finger</keyword>
<reference evidence="8 9" key="1">
    <citation type="journal article" date="2024" name="Science">
        <title>Giant polyketide synthase enzymes in the biosynthesis of giant marine polyether toxins.</title>
        <authorList>
            <person name="Fallon T.R."/>
            <person name="Shende V.V."/>
            <person name="Wierzbicki I.H."/>
            <person name="Pendleton A.L."/>
            <person name="Watervoot N.F."/>
            <person name="Auber R.P."/>
            <person name="Gonzalez D.J."/>
            <person name="Wisecaver J.H."/>
            <person name="Moore B.S."/>
        </authorList>
    </citation>
    <scope>NUCLEOTIDE SEQUENCE [LARGE SCALE GENOMIC DNA]</scope>
    <source>
        <strain evidence="8 9">12B1</strain>
    </source>
</reference>
<dbReference type="GO" id="GO:0016491">
    <property type="term" value="F:oxidoreductase activity"/>
    <property type="evidence" value="ECO:0007669"/>
    <property type="project" value="UniProtKB-KW"/>
</dbReference>
<dbReference type="Pfam" id="PF07496">
    <property type="entry name" value="zf-CW"/>
    <property type="match status" value="2"/>
</dbReference>
<evidence type="ECO:0000256" key="2">
    <source>
        <dbReference type="ARBA" id="ARBA00022723"/>
    </source>
</evidence>
<dbReference type="InterPro" id="IPR050281">
    <property type="entry name" value="Flavin_monoamine_oxidase"/>
</dbReference>
<comment type="similarity">
    <text evidence="1">Belongs to the flavin monoamine oxidase family.</text>
</comment>
<feature type="domain" description="CW-type" evidence="7">
    <location>
        <begin position="474"/>
        <end position="525"/>
    </location>
</feature>
<dbReference type="GO" id="GO:0008270">
    <property type="term" value="F:zinc ion binding"/>
    <property type="evidence" value="ECO:0007669"/>
    <property type="project" value="UniProtKB-KW"/>
</dbReference>
<dbReference type="Gene3D" id="3.30.40.100">
    <property type="match status" value="2"/>
</dbReference>
<feature type="region of interest" description="Disordered" evidence="6">
    <location>
        <begin position="449"/>
        <end position="470"/>
    </location>
</feature>
<dbReference type="SUPFAM" id="SSF51905">
    <property type="entry name" value="FAD/NAD(P)-binding domain"/>
    <property type="match status" value="2"/>
</dbReference>
<accession>A0AB34J2K5</accession>
<dbReference type="Gene3D" id="3.50.50.60">
    <property type="entry name" value="FAD/NAD(P)-binding domain"/>
    <property type="match status" value="2"/>
</dbReference>
<dbReference type="EMBL" id="JBGBPQ010000014">
    <property type="protein sequence ID" value="KAL1511617.1"/>
    <property type="molecule type" value="Genomic_DNA"/>
</dbReference>
<evidence type="ECO:0000313" key="8">
    <source>
        <dbReference type="EMBL" id="KAL1511617.1"/>
    </source>
</evidence>
<dbReference type="SUPFAM" id="SSF54373">
    <property type="entry name" value="FAD-linked reductases, C-terminal domain"/>
    <property type="match status" value="1"/>
</dbReference>
<dbReference type="GO" id="GO:0003682">
    <property type="term" value="F:chromatin binding"/>
    <property type="evidence" value="ECO:0007669"/>
    <property type="project" value="TreeGrafter"/>
</dbReference>
<sequence length="886" mass="96264">MDGAPSPRRAAPPPCACERCAKAPPPPPPPPRCFARAAAACAAAAGAPPAARWHHVSALEHFCQLCVDHYGRAAGRAALAAQQSHGRCSARGVVLRLHLPLWVQCARAECRKWRPLDWAARAGGVAEEWHCGMAELPDGGAHATRRRLGHCAVKESEEARLDEPPEDAAGAVPCLVGDAHVDEMYAAVHQAGLPWHALTDQEVALLAGTPLSRRPLRALGVRNLLIWLWSRAAPSGWCGPPAAACRAIAAAGLQRVWSCAALPLVYRCLERAGRINFGIPSRLTLRFPAAARERASVVVVGAGIGGLCAAQQLRRLGHRVVVLEAQARAGGRVLSADLGGVRVELGAMIIVGTEGNPLMTLAKQAGSELHVLDRSNCPLYDMSGVLDRQTDVKVEALFNKMMERAAEQRNSRRGPHEKAGISRGGRWEPEVGAAVISTKKRKRVRAEAEAAEVKEEVREEEEEKEEKEEGAAVRRPRVTWVACDKCGRWRQLGMLGKGKPPDSFLCEQNPDPRFARCSDPQELSDDEIDRQLGLLPPDDAAEERAAPPSGGARDLPPVCGKSLHEVLVKMLARLKLSPVERRAMHWHLANLEYGCASSLDKVSLSWWDQDDAFGIEGDHVVITDGYQKLIDGLARYSEVLLERCVTLIEHGPQGVRVHTKGGGEGIAADAVLVTVPLGVLKAKAIKWAPPLPEWKRSAIDRLGFGPIEKDVILLFQSAFWDESADFFGVMLPDSVEPEAYAAARGEFFLFWNMQRSHGVPALICISSGLFADKTWRQHSYKGVVNKALASLKRTFGPQVLAKFRKSVVSDWGRNPYARGSYSYVGLHSSGRDYDELAAPVGTRVFFAGEHTNGQHPATATGAFISGLREAQRIDAAARVGFERVDR</sequence>
<dbReference type="Pfam" id="PF01593">
    <property type="entry name" value="Amino_oxidase"/>
    <property type="match status" value="2"/>
</dbReference>
<dbReference type="GO" id="GO:0050660">
    <property type="term" value="F:flavin adenine dinucleotide binding"/>
    <property type="evidence" value="ECO:0007669"/>
    <property type="project" value="TreeGrafter"/>
</dbReference>
<dbReference type="InterPro" id="IPR036188">
    <property type="entry name" value="FAD/NAD-bd_sf"/>
</dbReference>
<keyword evidence="9" id="KW-1185">Reference proteome</keyword>
<feature type="domain" description="CW-type" evidence="7">
    <location>
        <begin position="96"/>
        <end position="159"/>
    </location>
</feature>
<name>A0AB34J2K5_PRYPA</name>
<keyword evidence="4" id="KW-0862">Zinc</keyword>
<dbReference type="PANTHER" id="PTHR10742">
    <property type="entry name" value="FLAVIN MONOAMINE OXIDASE"/>
    <property type="match status" value="1"/>
</dbReference>
<proteinExistence type="inferred from homology"/>
<protein>
    <recommendedName>
        <fullName evidence="7">CW-type domain-containing protein</fullName>
    </recommendedName>
</protein>
<evidence type="ECO:0000259" key="7">
    <source>
        <dbReference type="PROSITE" id="PS51050"/>
    </source>
</evidence>